<name>A0A090ZN30_PAEMA</name>
<gene>
    <name evidence="3" type="primary">ugl</name>
    <name evidence="3" type="ORF">DJ90_5427</name>
</gene>
<dbReference type="Gene3D" id="1.50.10.10">
    <property type="match status" value="1"/>
</dbReference>
<keyword evidence="1 3" id="KW-0378">Hydrolase</keyword>
<evidence type="ECO:0000256" key="1">
    <source>
        <dbReference type="ARBA" id="ARBA00022801"/>
    </source>
</evidence>
<evidence type="ECO:0000313" key="3">
    <source>
        <dbReference type="EMBL" id="KFN12012.1"/>
    </source>
</evidence>
<evidence type="ECO:0000256" key="2">
    <source>
        <dbReference type="ARBA" id="ARBA00038358"/>
    </source>
</evidence>
<protein>
    <submittedName>
        <fullName evidence="3">Unsaturated glucuronyl hydrolase</fullName>
    </submittedName>
</protein>
<dbReference type="GO" id="GO:0052757">
    <property type="term" value="F:chondroitin hydrolase activity"/>
    <property type="evidence" value="ECO:0007669"/>
    <property type="project" value="TreeGrafter"/>
</dbReference>
<dbReference type="GeneID" id="77010440"/>
<reference evidence="3 4" key="1">
    <citation type="submission" date="2014-04" db="EMBL/GenBank/DDBJ databases">
        <authorList>
            <person name="Bishop-Lilly K.A."/>
            <person name="Broomall S.M."/>
            <person name="Chain P.S."/>
            <person name="Chertkov O."/>
            <person name="Coyne S.R."/>
            <person name="Daligault H.E."/>
            <person name="Davenport K.W."/>
            <person name="Erkkila T."/>
            <person name="Frey K.G."/>
            <person name="Gibbons H.S."/>
            <person name="Gu W."/>
            <person name="Jaissle J."/>
            <person name="Johnson S.L."/>
            <person name="Koroleva G.I."/>
            <person name="Ladner J.T."/>
            <person name="Lo C.-C."/>
            <person name="Minogue T.D."/>
            <person name="Munk C."/>
            <person name="Palacios G.F."/>
            <person name="Redden C.L."/>
            <person name="Rosenzweig C.N."/>
            <person name="Scholz M.B."/>
            <person name="Teshima H."/>
            <person name="Xu Y."/>
        </authorList>
    </citation>
    <scope>NUCLEOTIDE SEQUENCE [LARGE SCALE GENOMIC DNA]</scope>
    <source>
        <strain evidence="3 4">8244</strain>
    </source>
</reference>
<keyword evidence="4" id="KW-1185">Reference proteome</keyword>
<dbReference type="RefSeq" id="WP_036618177.1">
    <property type="nucleotide sequence ID" value="NZ_JAKOBR010000056.1"/>
</dbReference>
<dbReference type="HOGENOM" id="CLU_027158_1_1_9"/>
<dbReference type="InterPro" id="IPR052369">
    <property type="entry name" value="UG_Glycosaminoglycan_Hydrolase"/>
</dbReference>
<comment type="caution">
    <text evidence="3">The sequence shown here is derived from an EMBL/GenBank/DDBJ whole genome shotgun (WGS) entry which is preliminary data.</text>
</comment>
<dbReference type="PATRIC" id="fig|44252.3.peg.298"/>
<evidence type="ECO:0000313" key="4">
    <source>
        <dbReference type="Proteomes" id="UP000029278"/>
    </source>
</evidence>
<accession>A0A090ZN30</accession>
<comment type="similarity">
    <text evidence="2">Belongs to the glycosyl hydrolase 88 family.</text>
</comment>
<organism evidence="3 4">
    <name type="scientific">Paenibacillus macerans</name>
    <name type="common">Bacillus macerans</name>
    <dbReference type="NCBI Taxonomy" id="44252"/>
    <lineage>
        <taxon>Bacteria</taxon>
        <taxon>Bacillati</taxon>
        <taxon>Bacillota</taxon>
        <taxon>Bacilli</taxon>
        <taxon>Bacillales</taxon>
        <taxon>Paenibacillaceae</taxon>
        <taxon>Paenibacillus</taxon>
    </lineage>
</organism>
<dbReference type="Proteomes" id="UP000029278">
    <property type="component" value="Unassembled WGS sequence"/>
</dbReference>
<dbReference type="InterPro" id="IPR008928">
    <property type="entry name" value="6-hairpin_glycosidase_sf"/>
</dbReference>
<dbReference type="STRING" id="44252.DJ90_5427"/>
<proteinExistence type="inferred from homology"/>
<dbReference type="GO" id="GO:0000272">
    <property type="term" value="P:polysaccharide catabolic process"/>
    <property type="evidence" value="ECO:0007669"/>
    <property type="project" value="TreeGrafter"/>
</dbReference>
<dbReference type="PANTHER" id="PTHR36845:SF1">
    <property type="entry name" value="HYDROLASE, PUTATIVE (AFU_ORTHOLOGUE AFUA_7G05090)-RELATED"/>
    <property type="match status" value="1"/>
</dbReference>
<dbReference type="InterPro" id="IPR012341">
    <property type="entry name" value="6hp_glycosidase-like_sf"/>
</dbReference>
<sequence length="384" mass="43163">MQAAEHTLERNRADWAEEAWGKARRKIQRTSGRIGAGFPHASHNGVYELADPGWWTAGFWPGILWLLYNGTRDERLKALAERCEETLDGVLDGYTRLDHDAGFMWILTSVASYKLLGKEQSRVRALKAANYLAARFNLKGRYIRAWNPWTEGEDNAGIAIIDCSMNTALLFWASANTGDPRYRHIAEAHMDTVLEHFIRPDGSVYHIVRFDAETGERLEPLGGQGYAPESAWSRGTAWAIYGLTLAYHHTGKPAYLNAAKRAAHFFLAGLPEDHVPPWDFRAPQELCHIRDSSAGACAASGLLLLADQVDPLESAVYREPAIRILDSLYRNYGAWDDEREEGLILHGTGHYPEGKNVDVPLIYGDFFYVEGLARLLGKGPFYWE</sequence>
<dbReference type="SUPFAM" id="SSF48208">
    <property type="entry name" value="Six-hairpin glycosidases"/>
    <property type="match status" value="1"/>
</dbReference>
<dbReference type="EMBL" id="JMQA01000002">
    <property type="protein sequence ID" value="KFN12012.1"/>
    <property type="molecule type" value="Genomic_DNA"/>
</dbReference>
<dbReference type="PANTHER" id="PTHR36845">
    <property type="entry name" value="HYDROLASE, PUTATIVE (AFU_ORTHOLOGUE AFUA_7G05090)-RELATED"/>
    <property type="match status" value="1"/>
</dbReference>
<dbReference type="AlphaFoldDB" id="A0A090ZN30"/>